<accession>A0A0F9FVF0</accession>
<gene>
    <name evidence="5" type="ORF">LCGC14_2258540</name>
</gene>
<feature type="domain" description="HTH arsR-type" evidence="4">
    <location>
        <begin position="37"/>
        <end position="119"/>
    </location>
</feature>
<evidence type="ECO:0000256" key="2">
    <source>
        <dbReference type="ARBA" id="ARBA00023125"/>
    </source>
</evidence>
<reference evidence="5" key="1">
    <citation type="journal article" date="2015" name="Nature">
        <title>Complex archaea that bridge the gap between prokaryotes and eukaryotes.</title>
        <authorList>
            <person name="Spang A."/>
            <person name="Saw J.H."/>
            <person name="Jorgensen S.L."/>
            <person name="Zaremba-Niedzwiedzka K."/>
            <person name="Martijn J."/>
            <person name="Lind A.E."/>
            <person name="van Eijk R."/>
            <person name="Schleper C."/>
            <person name="Guy L."/>
            <person name="Ettema T.J."/>
        </authorList>
    </citation>
    <scope>NUCLEOTIDE SEQUENCE</scope>
</reference>
<name>A0A0F9FVF0_9ZZZZ</name>
<dbReference type="InterPro" id="IPR011991">
    <property type="entry name" value="ArsR-like_HTH"/>
</dbReference>
<dbReference type="InterPro" id="IPR036390">
    <property type="entry name" value="WH_DNA-bd_sf"/>
</dbReference>
<dbReference type="AlphaFoldDB" id="A0A0F9FVF0"/>
<keyword evidence="1" id="KW-0805">Transcription regulation</keyword>
<dbReference type="PRINTS" id="PR00778">
    <property type="entry name" value="HTHARSR"/>
</dbReference>
<dbReference type="EMBL" id="LAZR01030953">
    <property type="protein sequence ID" value="KKL55127.1"/>
    <property type="molecule type" value="Genomic_DNA"/>
</dbReference>
<dbReference type="PANTHER" id="PTHR33154">
    <property type="entry name" value="TRANSCRIPTIONAL REGULATOR, ARSR FAMILY"/>
    <property type="match status" value="1"/>
</dbReference>
<dbReference type="CDD" id="cd00090">
    <property type="entry name" value="HTH_ARSR"/>
    <property type="match status" value="1"/>
</dbReference>
<organism evidence="5">
    <name type="scientific">marine sediment metagenome</name>
    <dbReference type="NCBI Taxonomy" id="412755"/>
    <lineage>
        <taxon>unclassified sequences</taxon>
        <taxon>metagenomes</taxon>
        <taxon>ecological metagenomes</taxon>
    </lineage>
</organism>
<dbReference type="GO" id="GO:0003677">
    <property type="term" value="F:DNA binding"/>
    <property type="evidence" value="ECO:0007669"/>
    <property type="project" value="UniProtKB-KW"/>
</dbReference>
<dbReference type="SMART" id="SM00418">
    <property type="entry name" value="HTH_ARSR"/>
    <property type="match status" value="1"/>
</dbReference>
<dbReference type="InterPro" id="IPR001845">
    <property type="entry name" value="HTH_ArsR_DNA-bd_dom"/>
</dbReference>
<dbReference type="InterPro" id="IPR051081">
    <property type="entry name" value="HTH_MetalResp_TranReg"/>
</dbReference>
<protein>
    <recommendedName>
        <fullName evidence="4">HTH arsR-type domain-containing protein</fullName>
    </recommendedName>
</protein>
<dbReference type="Pfam" id="PF01022">
    <property type="entry name" value="HTH_5"/>
    <property type="match status" value="1"/>
</dbReference>
<comment type="caution">
    <text evidence="5">The sequence shown here is derived from an EMBL/GenBank/DDBJ whole genome shotgun (WGS) entry which is preliminary data.</text>
</comment>
<dbReference type="PROSITE" id="PS50987">
    <property type="entry name" value="HTH_ARSR_2"/>
    <property type="match status" value="1"/>
</dbReference>
<keyword evidence="2" id="KW-0238">DNA-binding</keyword>
<dbReference type="SUPFAM" id="SSF46785">
    <property type="entry name" value="Winged helix' DNA-binding domain"/>
    <property type="match status" value="1"/>
</dbReference>
<dbReference type="Gene3D" id="1.10.10.10">
    <property type="entry name" value="Winged helix-like DNA-binding domain superfamily/Winged helix DNA-binding domain"/>
    <property type="match status" value="1"/>
</dbReference>
<keyword evidence="3" id="KW-0804">Transcription</keyword>
<dbReference type="NCBIfam" id="NF033788">
    <property type="entry name" value="HTH_metalloreg"/>
    <property type="match status" value="1"/>
</dbReference>
<dbReference type="PANTHER" id="PTHR33154:SF33">
    <property type="entry name" value="TRANSCRIPTIONAL REPRESSOR SDPR"/>
    <property type="match status" value="1"/>
</dbReference>
<evidence type="ECO:0000256" key="3">
    <source>
        <dbReference type="ARBA" id="ARBA00023163"/>
    </source>
</evidence>
<evidence type="ECO:0000259" key="4">
    <source>
        <dbReference type="PROSITE" id="PS50987"/>
    </source>
</evidence>
<proteinExistence type="predicted"/>
<sequence>MAEKNKEDIKTLIECIGLDVDVYKYINNLEKSRDEILSRNDFKENVISHKALGYESRFLIYNLIKKKEMCICELSIILDLAQPTISHHVKILEQAGLIEGIKSGKFIHYKIKKKFLDKK</sequence>
<dbReference type="InterPro" id="IPR036388">
    <property type="entry name" value="WH-like_DNA-bd_sf"/>
</dbReference>
<evidence type="ECO:0000256" key="1">
    <source>
        <dbReference type="ARBA" id="ARBA00023015"/>
    </source>
</evidence>
<dbReference type="GO" id="GO:0003700">
    <property type="term" value="F:DNA-binding transcription factor activity"/>
    <property type="evidence" value="ECO:0007669"/>
    <property type="project" value="InterPro"/>
</dbReference>
<evidence type="ECO:0000313" key="5">
    <source>
        <dbReference type="EMBL" id="KKL55127.1"/>
    </source>
</evidence>